<dbReference type="RefSeq" id="WP_281256113.1">
    <property type="nucleotide sequence ID" value="NZ_AWWI01000160.1"/>
</dbReference>
<dbReference type="EMBL" id="AWWI01000160">
    <property type="protein sequence ID" value="PIL17698.1"/>
    <property type="molecule type" value="Genomic_DNA"/>
</dbReference>
<accession>A0A2G8R976</accession>
<name>A0A2G8R976_9RHOB</name>
<evidence type="ECO:0000313" key="1">
    <source>
        <dbReference type="EMBL" id="PIL17698.1"/>
    </source>
</evidence>
<dbReference type="AlphaFoldDB" id="A0A2G8R976"/>
<protein>
    <submittedName>
        <fullName evidence="1">Uncharacterized protein</fullName>
    </submittedName>
</protein>
<evidence type="ECO:0000313" key="2">
    <source>
        <dbReference type="Proteomes" id="UP000231259"/>
    </source>
</evidence>
<dbReference type="Proteomes" id="UP000231259">
    <property type="component" value="Unassembled WGS sequence"/>
</dbReference>
<organism evidence="1 2">
    <name type="scientific">Puniceibacterium antarcticum</name>
    <dbReference type="NCBI Taxonomy" id="1206336"/>
    <lineage>
        <taxon>Bacteria</taxon>
        <taxon>Pseudomonadati</taxon>
        <taxon>Pseudomonadota</taxon>
        <taxon>Alphaproteobacteria</taxon>
        <taxon>Rhodobacterales</taxon>
        <taxon>Paracoccaceae</taxon>
        <taxon>Puniceibacterium</taxon>
    </lineage>
</organism>
<proteinExistence type="predicted"/>
<gene>
    <name evidence="1" type="ORF">P775_23560</name>
</gene>
<comment type="caution">
    <text evidence="1">The sequence shown here is derived from an EMBL/GenBank/DDBJ whole genome shotgun (WGS) entry which is preliminary data.</text>
</comment>
<keyword evidence="2" id="KW-1185">Reference proteome</keyword>
<sequence length="44" mass="4895">MSYMNRYMRGISNGGFATGKALTDDELRARVPSIFATEAHESRS</sequence>
<reference evidence="1 2" key="1">
    <citation type="submission" date="2013-09" db="EMBL/GenBank/DDBJ databases">
        <title>Genome sequencing of Phaeobacter antarcticus sp. nov. SM1211.</title>
        <authorList>
            <person name="Zhang X.-Y."/>
            <person name="Liu C."/>
            <person name="Chen X.-L."/>
            <person name="Xie B.-B."/>
            <person name="Qin Q.-L."/>
            <person name="Rong J.-C."/>
            <person name="Zhang Y.-Z."/>
        </authorList>
    </citation>
    <scope>NUCLEOTIDE SEQUENCE [LARGE SCALE GENOMIC DNA]</scope>
    <source>
        <strain evidence="1 2">SM1211</strain>
    </source>
</reference>